<keyword evidence="6" id="KW-1185">Reference proteome</keyword>
<protein>
    <recommendedName>
        <fullName evidence="2">Putative cysteine ligase BshC</fullName>
        <ecNumber evidence="2">6.-.-.-</ecNumber>
    </recommendedName>
</protein>
<accession>A0A1E5G009</accession>
<evidence type="ECO:0000313" key="5">
    <source>
        <dbReference type="EMBL" id="OEF96083.1"/>
    </source>
</evidence>
<dbReference type="AlphaFoldDB" id="A0A1E5G009"/>
<dbReference type="HAMAP" id="MF_01867">
    <property type="entry name" value="BshC"/>
    <property type="match status" value="1"/>
</dbReference>
<dbReference type="STRING" id="766136.BHF68_10115"/>
<sequence>MDLHKIEQQNENPFINSFLQKNKEIVNLFDSTTVDKNSLWQRSTEIDRYHNQDIDIASRAKIALHLQRYHENLSSINKETGVNPIVQKNINGFSKGMHTIVTGQQAGLFTGPIYTINKIICLLKTVKELEQMYNIKAIPIFWIASDDHDISEVDYIKINSCIQLNKLSIKWQVKPQKSIADISLTTSQISELLSSFSNIMPDSEFKKDIINKIGQAYKDTSLSISFAALLYNMFSQFGLVLYDAHDKEYRKLQTSFFIKTIKEAATILAGFNKGYQKVANIGVTPQVNLNLNNTGLFIDKYSKRRVLYKNKDKFLIDKVDKLCTESEIIDIATNEPNILSTNVLLRPLLQEYMFQPLIYIGGPSEIMYWGQTKPLFKIFNYKMPIIVLRNSYTYLTPKTQYKIHKNDIDIEETIKKFKLTQRVDPIKQGHYELESKITNLEDDIYKTYFEHIKLITSEHAQIKSIKHHAEISWHKIKNEINEFKHILQKQHDLKIKNTLEDIRWIERELIPNGVLQERILNIYQIINCVGIGFIEDIINDNCHTMDGKHYLVHI</sequence>
<dbReference type="Proteomes" id="UP000094296">
    <property type="component" value="Unassembled WGS sequence"/>
</dbReference>
<evidence type="ECO:0000256" key="2">
    <source>
        <dbReference type="HAMAP-Rule" id="MF_01867"/>
    </source>
</evidence>
<dbReference type="EC" id="6.-.-.-" evidence="2"/>
<name>A0A1E5G009_9FIRM</name>
<evidence type="ECO:0000259" key="3">
    <source>
        <dbReference type="Pfam" id="PF10079"/>
    </source>
</evidence>
<dbReference type="EMBL" id="MIJE01000033">
    <property type="protein sequence ID" value="OEF96083.1"/>
    <property type="molecule type" value="Genomic_DNA"/>
</dbReference>
<dbReference type="PIRSF" id="PIRSF012535">
    <property type="entry name" value="UCP012535"/>
    <property type="match status" value="1"/>
</dbReference>
<evidence type="ECO:0000259" key="4">
    <source>
        <dbReference type="Pfam" id="PF24850"/>
    </source>
</evidence>
<feature type="domain" description="Bacillithiol biosynthesis BshC C-terminal coiled-coil" evidence="4">
    <location>
        <begin position="393"/>
        <end position="553"/>
    </location>
</feature>
<dbReference type="OrthoDB" id="9765151at2"/>
<dbReference type="Pfam" id="PF24850">
    <property type="entry name" value="CC_BshC"/>
    <property type="match status" value="1"/>
</dbReference>
<gene>
    <name evidence="2" type="primary">bshC</name>
    <name evidence="5" type="ORF">BHF68_10115</name>
</gene>
<dbReference type="InterPro" id="IPR055399">
    <property type="entry name" value="CC_BshC"/>
</dbReference>
<comment type="function">
    <text evidence="2">Involved in bacillithiol (BSH) biosynthesis. May catalyze the last step of the pathway, the addition of cysteine to glucosamine malate (GlcN-Mal) to generate BSH.</text>
</comment>
<reference evidence="5 6" key="1">
    <citation type="submission" date="2016-09" db="EMBL/GenBank/DDBJ databases">
        <title>Draft genome sequence for the type strain of Desulfuribacillus alkaliarsenatis AHT28, an obligately anaerobic, sulfidogenic bacterium isolated from Russian soda lake sediments.</title>
        <authorList>
            <person name="Abin C.A."/>
            <person name="Hollibaugh J.T."/>
        </authorList>
    </citation>
    <scope>NUCLEOTIDE SEQUENCE [LARGE SCALE GENOMIC DNA]</scope>
    <source>
        <strain evidence="5 6">AHT28</strain>
    </source>
</reference>
<comment type="caution">
    <text evidence="5">The sequence shown here is derived from an EMBL/GenBank/DDBJ whole genome shotgun (WGS) entry which is preliminary data.</text>
</comment>
<dbReference type="InterPro" id="IPR055398">
    <property type="entry name" value="Rossmann-like_BshC"/>
</dbReference>
<dbReference type="Pfam" id="PF10079">
    <property type="entry name" value="Rossmann-like_BshC"/>
    <property type="match status" value="1"/>
</dbReference>
<dbReference type="InterPro" id="IPR011199">
    <property type="entry name" value="Bacillithiol_biosynth_BshC"/>
</dbReference>
<feature type="domain" description="Bacillithiol biosynthesis BshC N-terminal Rossmann-like" evidence="3">
    <location>
        <begin position="1"/>
        <end position="390"/>
    </location>
</feature>
<proteinExistence type="inferred from homology"/>
<organism evidence="5 6">
    <name type="scientific">Desulfuribacillus alkaliarsenatis</name>
    <dbReference type="NCBI Taxonomy" id="766136"/>
    <lineage>
        <taxon>Bacteria</taxon>
        <taxon>Bacillati</taxon>
        <taxon>Bacillota</taxon>
        <taxon>Desulfuribacillia</taxon>
        <taxon>Desulfuribacillales</taxon>
        <taxon>Desulfuribacillaceae</taxon>
        <taxon>Desulfuribacillus</taxon>
    </lineage>
</organism>
<evidence type="ECO:0000313" key="6">
    <source>
        <dbReference type="Proteomes" id="UP000094296"/>
    </source>
</evidence>
<comment type="similarity">
    <text evidence="2">Belongs to the BshC family.</text>
</comment>
<dbReference type="RefSeq" id="WP_069644004.1">
    <property type="nucleotide sequence ID" value="NZ_MIJE01000033.1"/>
</dbReference>
<keyword evidence="1 2" id="KW-0436">Ligase</keyword>
<dbReference type="NCBIfam" id="TIGR03998">
    <property type="entry name" value="thiol_BshC"/>
    <property type="match status" value="1"/>
</dbReference>
<dbReference type="GO" id="GO:0016874">
    <property type="term" value="F:ligase activity"/>
    <property type="evidence" value="ECO:0007669"/>
    <property type="project" value="UniProtKB-UniRule"/>
</dbReference>
<evidence type="ECO:0000256" key="1">
    <source>
        <dbReference type="ARBA" id="ARBA00022598"/>
    </source>
</evidence>